<evidence type="ECO:0000313" key="4">
    <source>
        <dbReference type="EMBL" id="KPL74500.1"/>
    </source>
</evidence>
<proteinExistence type="predicted"/>
<dbReference type="Gene3D" id="3.40.50.300">
    <property type="entry name" value="P-loop containing nucleotide triphosphate hydrolases"/>
    <property type="match status" value="2"/>
</dbReference>
<dbReference type="PANTHER" id="PTHR30121">
    <property type="entry name" value="UNCHARACTERIZED PROTEIN YJGR-RELATED"/>
    <property type="match status" value="1"/>
</dbReference>
<gene>
    <name evidence="4" type="ORF">AC812_11890</name>
</gene>
<feature type="coiled-coil region" evidence="1">
    <location>
        <begin position="741"/>
        <end position="779"/>
    </location>
</feature>
<dbReference type="Pfam" id="PF01935">
    <property type="entry name" value="DUF87"/>
    <property type="match status" value="1"/>
</dbReference>
<feature type="compositionally biased region" description="Low complexity" evidence="2">
    <location>
        <begin position="490"/>
        <end position="502"/>
    </location>
</feature>
<protein>
    <recommendedName>
        <fullName evidence="3">Helicase HerA central domain-containing protein</fullName>
    </recommendedName>
</protein>
<evidence type="ECO:0000256" key="2">
    <source>
        <dbReference type="SAM" id="MobiDB-lite"/>
    </source>
</evidence>
<name>A0A0P6X3T4_9CHLR</name>
<reference evidence="4 5" key="1">
    <citation type="submission" date="2015-07" db="EMBL/GenBank/DDBJ databases">
        <title>Draft genome of Bellilinea caldifistulae DSM 17877.</title>
        <authorList>
            <person name="Hemp J."/>
            <person name="Ward L.M."/>
            <person name="Pace L.A."/>
            <person name="Fischer W.W."/>
        </authorList>
    </citation>
    <scope>NUCLEOTIDE SEQUENCE [LARGE SCALE GENOMIC DNA]</scope>
    <source>
        <strain evidence="4 5">GOMI-1</strain>
    </source>
</reference>
<evidence type="ECO:0000259" key="3">
    <source>
        <dbReference type="Pfam" id="PF01935"/>
    </source>
</evidence>
<dbReference type="CDD" id="cd01127">
    <property type="entry name" value="TrwB_TraG_TraD_VirD4"/>
    <property type="match status" value="1"/>
</dbReference>
<feature type="domain" description="Helicase HerA central" evidence="3">
    <location>
        <begin position="33"/>
        <end position="79"/>
    </location>
</feature>
<organism evidence="4 5">
    <name type="scientific">Bellilinea caldifistulae</name>
    <dbReference type="NCBI Taxonomy" id="360411"/>
    <lineage>
        <taxon>Bacteria</taxon>
        <taxon>Bacillati</taxon>
        <taxon>Chloroflexota</taxon>
        <taxon>Anaerolineae</taxon>
        <taxon>Anaerolineales</taxon>
        <taxon>Anaerolineaceae</taxon>
        <taxon>Bellilinea</taxon>
    </lineage>
</organism>
<dbReference type="InterPro" id="IPR002789">
    <property type="entry name" value="HerA_central"/>
</dbReference>
<keyword evidence="5" id="KW-1185">Reference proteome</keyword>
<evidence type="ECO:0000313" key="5">
    <source>
        <dbReference type="Proteomes" id="UP000050514"/>
    </source>
</evidence>
<comment type="caution">
    <text evidence="4">The sequence shown here is derived from an EMBL/GenBank/DDBJ whole genome shotgun (WGS) entry which is preliminary data.</text>
</comment>
<dbReference type="EMBL" id="LGHJ01000017">
    <property type="protein sequence ID" value="KPL74500.1"/>
    <property type="molecule type" value="Genomic_DNA"/>
</dbReference>
<dbReference type="InterPro" id="IPR027417">
    <property type="entry name" value="P-loop_NTPase"/>
</dbReference>
<dbReference type="InterPro" id="IPR051162">
    <property type="entry name" value="T4SS_component"/>
</dbReference>
<sequence length="830" mass="93595">MALSKDGLFYLGKQYDPVEKKLLDQPILYEPADLTTHAVVTGMTGSGKTGLCVGLLEEAALEGIPAIIIDPKGDLTNLLLHFPDLLPTDFEPWIDPENARREGKTTQQLAEETAERWKNGLAEWGLGPQQISELKDAVDFGLYSPGSSAATPVNILSSFESPDLPWNENREILREKISTIITALLGLIGFNDIDPLRSREHILLSNILEHAWSSGKSLDLTELILQTQKPPFDRLGAFPVDNFFPEKDRLSLAMLLNNFLASPSFEIWREGQPLSIERLLYSPDGKARHSIFYLAHLSESERMFFVTLLFASIESWMRNQRGTGNLRAIIYMDEIYGYLPPLGNPPSKTIMLRMLKQARAFGVGLLLATQNPVDVDYKGLSNAGTWMIGRLQTDQDKQRLLDGLDSAGGGVNRQEMDRLISTLGKRVFVLHSVHAKKPVLFQTRWVLNFLAGPLTRAQLPALMPLTSTPPTPTAASPQTGGETAAKRPGTPTAATSTSTYTAVRPPVPSGVEEYFLPNDLPLSEAIRQAGIPASAQIEQKGFVYHPALFAQATINYLARKYNLELNREVTALVQEPRGRSIEWDDCPWRSFQRSEITTDPLPSAQYAPLPGWLTDARQLNAYQQEFIEWVYRNATIRLRANEKLKVYAPPEVSTAEFREQCAQAARSALQGEVDKLENLYQKKIEDLNRKIERAKSDVDDKENTYKQRQMEELATHGQSLMNLFGKRRATLSSSMTKRRLTSEAKDRLEKARLALEQLQKQLKDVEAEKNHEIKQLQDRWADVVNDEMEIPLTPYKKDIFVQHYGIIWMPYYTLLVDQQVREIPAFRKPA</sequence>
<dbReference type="RefSeq" id="WP_061918739.1">
    <property type="nucleotide sequence ID" value="NZ_DF967971.1"/>
</dbReference>
<feature type="region of interest" description="Disordered" evidence="2">
    <location>
        <begin position="465"/>
        <end position="503"/>
    </location>
</feature>
<dbReference type="PANTHER" id="PTHR30121:SF6">
    <property type="entry name" value="SLR6007 PROTEIN"/>
    <property type="match status" value="1"/>
</dbReference>
<dbReference type="SUPFAM" id="SSF52540">
    <property type="entry name" value="P-loop containing nucleoside triphosphate hydrolases"/>
    <property type="match status" value="1"/>
</dbReference>
<keyword evidence="1" id="KW-0175">Coiled coil</keyword>
<accession>A0A0P6X3T4</accession>
<dbReference type="STRING" id="360411.AC812_11890"/>
<evidence type="ECO:0000256" key="1">
    <source>
        <dbReference type="SAM" id="Coils"/>
    </source>
</evidence>
<feature type="coiled-coil region" evidence="1">
    <location>
        <begin position="659"/>
        <end position="711"/>
    </location>
</feature>
<dbReference type="OrthoDB" id="9758751at2"/>
<dbReference type="Proteomes" id="UP000050514">
    <property type="component" value="Unassembled WGS sequence"/>
</dbReference>
<dbReference type="AlphaFoldDB" id="A0A0P6X3T4"/>